<reference evidence="2" key="1">
    <citation type="journal article" date="2020" name="Stud. Mycol.">
        <title>101 Dothideomycetes genomes: a test case for predicting lifestyles and emergence of pathogens.</title>
        <authorList>
            <person name="Haridas S."/>
            <person name="Albert R."/>
            <person name="Binder M."/>
            <person name="Bloem J."/>
            <person name="Labutti K."/>
            <person name="Salamov A."/>
            <person name="Andreopoulos B."/>
            <person name="Baker S."/>
            <person name="Barry K."/>
            <person name="Bills G."/>
            <person name="Bluhm B."/>
            <person name="Cannon C."/>
            <person name="Castanera R."/>
            <person name="Culley D."/>
            <person name="Daum C."/>
            <person name="Ezra D."/>
            <person name="Gonzalez J."/>
            <person name="Henrissat B."/>
            <person name="Kuo A."/>
            <person name="Liang C."/>
            <person name="Lipzen A."/>
            <person name="Lutzoni F."/>
            <person name="Magnuson J."/>
            <person name="Mondo S."/>
            <person name="Nolan M."/>
            <person name="Ohm R."/>
            <person name="Pangilinan J."/>
            <person name="Park H.-J."/>
            <person name="Ramirez L."/>
            <person name="Alfaro M."/>
            <person name="Sun H."/>
            <person name="Tritt A."/>
            <person name="Yoshinaga Y."/>
            <person name="Zwiers L.-H."/>
            <person name="Turgeon B."/>
            <person name="Goodwin S."/>
            <person name="Spatafora J."/>
            <person name="Crous P."/>
            <person name="Grigoriev I."/>
        </authorList>
    </citation>
    <scope>NUCLEOTIDE SEQUENCE</scope>
    <source>
        <strain evidence="2">SCOH1-5</strain>
    </source>
</reference>
<evidence type="ECO:0000313" key="3">
    <source>
        <dbReference type="Proteomes" id="UP000799539"/>
    </source>
</evidence>
<dbReference type="EMBL" id="ML992668">
    <property type="protein sequence ID" value="KAF2214240.1"/>
    <property type="molecule type" value="Genomic_DNA"/>
</dbReference>
<evidence type="ECO:0000256" key="1">
    <source>
        <dbReference type="SAM" id="SignalP"/>
    </source>
</evidence>
<sequence>MRFSTVTTIALVGSAYAAPAVDITRREAEAGLSQWISNTARKWFMGFEKRDAERLMARIGPEIAIDEDFVPFYTGYKGNAQEKRDLANMLARDPEAGLGDWISNAARKWYMGFEKRDVDGLEARDPEAFIGGIAAMWPMIYRAVTGSEKRDVDGLEARDPEAFIGGIAAMWPMIYRAVTGSEKRDVDGLEARDPEAFIGGIAAMWPMIYRAVTGSEKRDVHELMARDPEAFIGGIAAMWPMIYRAVTGSE</sequence>
<dbReference type="AlphaFoldDB" id="A0A6A6FLK9"/>
<feature type="chain" id="PRO_5025653580" evidence="1">
    <location>
        <begin position="18"/>
        <end position="250"/>
    </location>
</feature>
<protein>
    <submittedName>
        <fullName evidence="2">Uncharacterized protein</fullName>
    </submittedName>
</protein>
<keyword evidence="3" id="KW-1185">Reference proteome</keyword>
<gene>
    <name evidence="2" type="ORF">CERZMDRAFT_95517</name>
</gene>
<keyword evidence="1" id="KW-0732">Signal</keyword>
<feature type="signal peptide" evidence="1">
    <location>
        <begin position="1"/>
        <end position="17"/>
    </location>
</feature>
<proteinExistence type="predicted"/>
<dbReference type="Proteomes" id="UP000799539">
    <property type="component" value="Unassembled WGS sequence"/>
</dbReference>
<evidence type="ECO:0000313" key="2">
    <source>
        <dbReference type="EMBL" id="KAF2214240.1"/>
    </source>
</evidence>
<accession>A0A6A6FLK9</accession>
<dbReference type="OrthoDB" id="3639328at2759"/>
<name>A0A6A6FLK9_9PEZI</name>
<organism evidence="2 3">
    <name type="scientific">Cercospora zeae-maydis SCOH1-5</name>
    <dbReference type="NCBI Taxonomy" id="717836"/>
    <lineage>
        <taxon>Eukaryota</taxon>
        <taxon>Fungi</taxon>
        <taxon>Dikarya</taxon>
        <taxon>Ascomycota</taxon>
        <taxon>Pezizomycotina</taxon>
        <taxon>Dothideomycetes</taxon>
        <taxon>Dothideomycetidae</taxon>
        <taxon>Mycosphaerellales</taxon>
        <taxon>Mycosphaerellaceae</taxon>
        <taxon>Cercospora</taxon>
    </lineage>
</organism>